<dbReference type="Gene3D" id="3.90.79.10">
    <property type="entry name" value="Nucleoside Triphosphate Pyrophosphohydrolase"/>
    <property type="match status" value="1"/>
</dbReference>
<dbReference type="EMBL" id="LRPU01000177">
    <property type="protein sequence ID" value="KXA06999.1"/>
    <property type="molecule type" value="Genomic_DNA"/>
</dbReference>
<gene>
    <name evidence="6" type="ORF">HMPREF3222_02773</name>
    <name evidence="5" type="ORF">I9080_001513</name>
</gene>
<proteinExistence type="inferred from homology"/>
<dbReference type="PATRIC" id="fig|1502.174.peg.2797"/>
<evidence type="ECO:0000313" key="5">
    <source>
        <dbReference type="EMBL" id="HAT4307722.1"/>
    </source>
</evidence>
<feature type="domain" description="Nudix hydrolase" evidence="4">
    <location>
        <begin position="19"/>
        <end position="156"/>
    </location>
</feature>
<dbReference type="InterPro" id="IPR020476">
    <property type="entry name" value="Nudix_hydrolase"/>
</dbReference>
<dbReference type="InterPro" id="IPR000086">
    <property type="entry name" value="NUDIX_hydrolase_dom"/>
</dbReference>
<evidence type="ECO:0000256" key="3">
    <source>
        <dbReference type="RuleBase" id="RU003476"/>
    </source>
</evidence>
<reference evidence="5" key="2">
    <citation type="journal article" date="2018" name="Genome Biol.">
        <title>SKESA: strategic k-mer extension for scrupulous assemblies.</title>
        <authorList>
            <person name="Souvorov A."/>
            <person name="Agarwala R."/>
            <person name="Lipman D.J."/>
        </authorList>
    </citation>
    <scope>NUCLEOTIDE SEQUENCE</scope>
    <source>
        <strain evidence="5">C8</strain>
    </source>
</reference>
<dbReference type="Pfam" id="PF00293">
    <property type="entry name" value="NUDIX"/>
    <property type="match status" value="1"/>
</dbReference>
<comment type="caution">
    <text evidence="6">The sequence shown here is derived from an EMBL/GenBank/DDBJ whole genome shotgun (WGS) entry which is preliminary data.</text>
</comment>
<evidence type="ECO:0000256" key="2">
    <source>
        <dbReference type="ARBA" id="ARBA00022801"/>
    </source>
</evidence>
<dbReference type="PANTHER" id="PTHR43046:SF15">
    <property type="entry name" value="MUTT_NUDIX FAMILY PROTEIN"/>
    <property type="match status" value="1"/>
</dbReference>
<dbReference type="Proteomes" id="UP000859547">
    <property type="component" value="Unassembled WGS sequence"/>
</dbReference>
<dbReference type="EMBL" id="DACTCB010000006">
    <property type="protein sequence ID" value="HAT4307722.1"/>
    <property type="molecule type" value="Genomic_DNA"/>
</dbReference>
<dbReference type="PRINTS" id="PR00502">
    <property type="entry name" value="NUDIXFAMILY"/>
</dbReference>
<dbReference type="SUPFAM" id="SSF55811">
    <property type="entry name" value="Nudix"/>
    <property type="match status" value="1"/>
</dbReference>
<name>A0A133MSH9_CLOPF</name>
<organism evidence="6 7">
    <name type="scientific">Clostridium perfringens</name>
    <dbReference type="NCBI Taxonomy" id="1502"/>
    <lineage>
        <taxon>Bacteria</taxon>
        <taxon>Bacillati</taxon>
        <taxon>Bacillota</taxon>
        <taxon>Clostridia</taxon>
        <taxon>Eubacteriales</taxon>
        <taxon>Clostridiaceae</taxon>
        <taxon>Clostridium</taxon>
    </lineage>
</organism>
<evidence type="ECO:0000313" key="7">
    <source>
        <dbReference type="Proteomes" id="UP000070646"/>
    </source>
</evidence>
<reference evidence="6 7" key="1">
    <citation type="submission" date="2016-01" db="EMBL/GenBank/DDBJ databases">
        <authorList>
            <person name="Oliw E.H."/>
        </authorList>
    </citation>
    <scope>NUCLEOTIDE SEQUENCE [LARGE SCALE GENOMIC DNA]</scope>
    <source>
        <strain evidence="6 7">MJR7757A</strain>
    </source>
</reference>
<dbReference type="InterPro" id="IPR015797">
    <property type="entry name" value="NUDIX_hydrolase-like_dom_sf"/>
</dbReference>
<sequence length="173" mass="20528">MYFNKVLGMKEFGKDEKVFYRVAIRAIILQGDKILMVKSNTGDYKFPGGGVEKGETPEETLRREVQEETGYILNEVKEKFGVLIERDRRRRMGCTIFEMTSHYYLCSVIEERGEQHLDKYEEELGFTPIWISLDEVIRENENVLNQKGKINPWVKRETFVLKKIKEFLYKNKE</sequence>
<comment type="cofactor">
    <cofactor evidence="1">
        <name>Mg(2+)</name>
        <dbReference type="ChEBI" id="CHEBI:18420"/>
    </cofactor>
</comment>
<comment type="similarity">
    <text evidence="3">Belongs to the Nudix hydrolase family.</text>
</comment>
<dbReference type="InterPro" id="IPR020084">
    <property type="entry name" value="NUDIX_hydrolase_CS"/>
</dbReference>
<evidence type="ECO:0000259" key="4">
    <source>
        <dbReference type="PROSITE" id="PS51462"/>
    </source>
</evidence>
<accession>A0A133MSH9</accession>
<dbReference type="AlphaFoldDB" id="A0A133MSH9"/>
<dbReference type="PROSITE" id="PS00893">
    <property type="entry name" value="NUDIX_BOX"/>
    <property type="match status" value="1"/>
</dbReference>
<evidence type="ECO:0000256" key="1">
    <source>
        <dbReference type="ARBA" id="ARBA00001946"/>
    </source>
</evidence>
<dbReference type="RefSeq" id="WP_060796620.1">
    <property type="nucleotide sequence ID" value="NZ_CATNWN010000002.1"/>
</dbReference>
<evidence type="ECO:0000313" key="6">
    <source>
        <dbReference type="EMBL" id="KXA06999.1"/>
    </source>
</evidence>
<reference evidence="5" key="3">
    <citation type="submission" date="2020-07" db="EMBL/GenBank/DDBJ databases">
        <authorList>
            <consortium name="NCBI Pathogen Detection Project"/>
        </authorList>
    </citation>
    <scope>NUCLEOTIDE SEQUENCE</scope>
    <source>
        <strain evidence="5">C8</strain>
    </source>
</reference>
<dbReference type="PROSITE" id="PS51462">
    <property type="entry name" value="NUDIX"/>
    <property type="match status" value="1"/>
</dbReference>
<protein>
    <submittedName>
        <fullName evidence="6">Hydrolase, NUDIX family</fullName>
    </submittedName>
    <submittedName>
        <fullName evidence="5">NUDIX domain-containing protein</fullName>
    </submittedName>
</protein>
<dbReference type="GO" id="GO:0016787">
    <property type="term" value="F:hydrolase activity"/>
    <property type="evidence" value="ECO:0007669"/>
    <property type="project" value="UniProtKB-KW"/>
</dbReference>
<dbReference type="Proteomes" id="UP000070646">
    <property type="component" value="Unassembled WGS sequence"/>
</dbReference>
<keyword evidence="2 3" id="KW-0378">Hydrolase</keyword>
<dbReference type="PANTHER" id="PTHR43046">
    <property type="entry name" value="GDP-MANNOSE MANNOSYL HYDROLASE"/>
    <property type="match status" value="1"/>
</dbReference>
<dbReference type="CDD" id="cd02883">
    <property type="entry name" value="NUDIX_Hydrolase"/>
    <property type="match status" value="1"/>
</dbReference>